<dbReference type="InterPro" id="IPR036034">
    <property type="entry name" value="PDZ_sf"/>
</dbReference>
<dbReference type="EMBL" id="FNIZ01000003">
    <property type="protein sequence ID" value="SDO19759.1"/>
    <property type="molecule type" value="Genomic_DNA"/>
</dbReference>
<name>A0A1H0HKN6_HALAD</name>
<keyword evidence="1" id="KW-0812">Transmembrane</keyword>
<feature type="transmembrane region" description="Helical" evidence="1">
    <location>
        <begin position="12"/>
        <end position="33"/>
    </location>
</feature>
<gene>
    <name evidence="3" type="ORF">SAMN05421677_103201</name>
</gene>
<dbReference type="STRING" id="240303.SAMN05421677_103201"/>
<accession>A0A1H0HKN6</accession>
<keyword evidence="1" id="KW-1133">Transmembrane helix</keyword>
<protein>
    <recommendedName>
        <fullName evidence="2">PDZ domain-containing protein</fullName>
    </recommendedName>
</protein>
<feature type="transmembrane region" description="Helical" evidence="1">
    <location>
        <begin position="143"/>
        <end position="163"/>
    </location>
</feature>
<dbReference type="SMART" id="SM00228">
    <property type="entry name" value="PDZ"/>
    <property type="match status" value="1"/>
</dbReference>
<keyword evidence="1" id="KW-0472">Membrane</keyword>
<proteinExistence type="predicted"/>
<evidence type="ECO:0000313" key="4">
    <source>
        <dbReference type="Proteomes" id="UP000198860"/>
    </source>
</evidence>
<organism evidence="3 4">
    <name type="scientific">Halobacillus aidingensis</name>
    <dbReference type="NCBI Taxonomy" id="240303"/>
    <lineage>
        <taxon>Bacteria</taxon>
        <taxon>Bacillati</taxon>
        <taxon>Bacillota</taxon>
        <taxon>Bacilli</taxon>
        <taxon>Bacillales</taxon>
        <taxon>Bacillaceae</taxon>
        <taxon>Halobacillus</taxon>
    </lineage>
</organism>
<evidence type="ECO:0000256" key="1">
    <source>
        <dbReference type="SAM" id="Phobius"/>
    </source>
</evidence>
<dbReference type="SUPFAM" id="SSF50156">
    <property type="entry name" value="PDZ domain-like"/>
    <property type="match status" value="1"/>
</dbReference>
<evidence type="ECO:0000313" key="3">
    <source>
        <dbReference type="EMBL" id="SDO19759.1"/>
    </source>
</evidence>
<dbReference type="InterPro" id="IPR001478">
    <property type="entry name" value="PDZ"/>
</dbReference>
<dbReference type="OrthoDB" id="198399at2"/>
<dbReference type="Proteomes" id="UP000198860">
    <property type="component" value="Unassembled WGS sequence"/>
</dbReference>
<dbReference type="RefSeq" id="WP_089651322.1">
    <property type="nucleotide sequence ID" value="NZ_FNIZ01000003.1"/>
</dbReference>
<feature type="domain" description="PDZ" evidence="2">
    <location>
        <begin position="281"/>
        <end position="359"/>
    </location>
</feature>
<feature type="transmembrane region" description="Helical" evidence="1">
    <location>
        <begin position="105"/>
        <end position="123"/>
    </location>
</feature>
<feature type="transmembrane region" description="Helical" evidence="1">
    <location>
        <begin position="249"/>
        <end position="279"/>
    </location>
</feature>
<feature type="transmembrane region" description="Helical" evidence="1">
    <location>
        <begin position="184"/>
        <end position="201"/>
    </location>
</feature>
<evidence type="ECO:0000259" key="2">
    <source>
        <dbReference type="SMART" id="SM00228"/>
    </source>
</evidence>
<dbReference type="Pfam" id="PF17820">
    <property type="entry name" value="PDZ_6"/>
    <property type="match status" value="1"/>
</dbReference>
<keyword evidence="4" id="KW-1185">Reference proteome</keyword>
<feature type="transmembrane region" description="Helical" evidence="1">
    <location>
        <begin position="79"/>
        <end position="98"/>
    </location>
</feature>
<feature type="transmembrane region" description="Helical" evidence="1">
    <location>
        <begin position="54"/>
        <end position="73"/>
    </location>
</feature>
<dbReference type="AlphaFoldDB" id="A0A1H0HKN6"/>
<dbReference type="InterPro" id="IPR041489">
    <property type="entry name" value="PDZ_6"/>
</dbReference>
<reference evidence="4" key="1">
    <citation type="submission" date="2016-10" db="EMBL/GenBank/DDBJ databases">
        <authorList>
            <person name="Varghese N."/>
            <person name="Submissions S."/>
        </authorList>
    </citation>
    <scope>NUCLEOTIDE SEQUENCE [LARGE SCALE GENOMIC DNA]</scope>
    <source>
        <strain evidence="4">CGMCC 1.3703</strain>
    </source>
</reference>
<sequence length="395" mass="44078">MDVWLMEFAKGIGLMFTLPFLYIALAMILIVSGKRVKQERAAFGTRIFDRFTEWKGTWGTALISGLILSAMAVGGGMVFSYPLLLLIAGVLLIVSVTGRLSWYSSAYTLGLSYLVLLVIPYLPESVRGYEWVGVLQETPLHTLAVVMAVLLLTESILMLRTTSSHTYPERLKGTRGMWIGQHRSRRMTIVPFLALFPGGMIEPFASWWPMISLGGDPYGVILIPFVMGWEWKARGQSPVVAAKTMGRQVFLLSIIVLGFAVGSFFIGVLSLVAVMIGLIGREFIFVLHRMREEKTPFFSSAKKGIRILGVIPKGPADQMGLAPGEVIERVNAIPVRTENQFYEALQNSGAFTKMEVRDEWGENRYVQRAMYEGEHYELGLVFVEPATHEESVGFF</sequence>
<dbReference type="Gene3D" id="2.30.42.10">
    <property type="match status" value="1"/>
</dbReference>